<comment type="cofactor">
    <cofactor evidence="1">
        <name>a divalent metal cation</name>
        <dbReference type="ChEBI" id="CHEBI:60240"/>
    </cofactor>
</comment>
<dbReference type="SUPFAM" id="SSF53448">
    <property type="entry name" value="Nucleotide-diphospho-sugar transferases"/>
    <property type="match status" value="1"/>
</dbReference>
<dbReference type="Proteomes" id="UP000030711">
    <property type="component" value="Unassembled WGS sequence"/>
</dbReference>
<dbReference type="Pfam" id="PF01501">
    <property type="entry name" value="Glyco_transf_8"/>
    <property type="match status" value="1"/>
</dbReference>
<dbReference type="GO" id="GO:0006979">
    <property type="term" value="P:response to oxidative stress"/>
    <property type="evidence" value="ECO:0007669"/>
    <property type="project" value="UniProtKB-ARBA"/>
</dbReference>
<evidence type="ECO:0000256" key="2">
    <source>
        <dbReference type="ARBA" id="ARBA00004496"/>
    </source>
</evidence>
<evidence type="ECO:0000256" key="9">
    <source>
        <dbReference type="ARBA" id="ARBA00023211"/>
    </source>
</evidence>
<dbReference type="GO" id="GO:0046872">
    <property type="term" value="F:metal ion binding"/>
    <property type="evidence" value="ECO:0007669"/>
    <property type="project" value="UniProtKB-KW"/>
</dbReference>
<keyword evidence="7" id="KW-0479">Metal-binding</keyword>
<gene>
    <name evidence="14" type="ORF">EUGRSUZ_L01804</name>
</gene>
<evidence type="ECO:0000256" key="12">
    <source>
        <dbReference type="RuleBase" id="RU362027"/>
    </source>
</evidence>
<dbReference type="EMBL" id="MU848614">
    <property type="protein sequence ID" value="KAK2632250.1"/>
    <property type="molecule type" value="Genomic_DNA"/>
</dbReference>
<evidence type="ECO:0000256" key="10">
    <source>
        <dbReference type="ARBA" id="ARBA00023277"/>
    </source>
</evidence>
<dbReference type="FunFam" id="3.90.550.10:FF:000049">
    <property type="entry name" value="Hexosyltransferase"/>
    <property type="match status" value="1"/>
</dbReference>
<reference evidence="13" key="4">
    <citation type="submission" date="2023-07" db="EMBL/GenBank/DDBJ databases">
        <authorList>
            <person name="Myburg A.A."/>
            <person name="Grattapaglia D."/>
            <person name="Tuskan G.A."/>
            <person name="Hellsten U."/>
            <person name="Hayes R.D."/>
            <person name="Grimwood J."/>
            <person name="Jenkins J."/>
            <person name="Lindquist E."/>
            <person name="Tice H."/>
            <person name="Bauer D."/>
            <person name="Goodstein D.M."/>
            <person name="Dubchak I."/>
            <person name="Poliakov A."/>
            <person name="Mizrachi E."/>
            <person name="Kullan A.R."/>
            <person name="Hussey S.G."/>
            <person name="Pinard D."/>
            <person name="Van D.M."/>
            <person name="Singh P."/>
            <person name="Van J.I."/>
            <person name="Silva-Junior O.B."/>
            <person name="Togawa R.C."/>
            <person name="Pappas M.R."/>
            <person name="Faria D.A."/>
            <person name="Sansaloni C.P."/>
            <person name="Petroli C.D."/>
            <person name="Yang X."/>
            <person name="Ranjan P."/>
            <person name="Tschaplinski T.J."/>
            <person name="Ye C.Y."/>
            <person name="Li T."/>
            <person name="Sterck L."/>
            <person name="Vanneste K."/>
            <person name="Murat F."/>
            <person name="Soler M."/>
            <person name="Clemente H.S."/>
            <person name="Saidi N."/>
            <person name="Cassan-Wang H."/>
            <person name="Dunand C."/>
            <person name="Hefer C.A."/>
            <person name="Bornberg-Bauer E."/>
            <person name="Kersting A.R."/>
            <person name="Vining K."/>
            <person name="Amarasinghe V."/>
            <person name="Ranik M."/>
            <person name="Naithani S."/>
            <person name="Elser J."/>
            <person name="Boyd A.E."/>
            <person name="Liston A."/>
            <person name="Spatafora J.W."/>
            <person name="Dharmwardhana P."/>
            <person name="Raja R."/>
            <person name="Sullivan C."/>
            <person name="Romanel E."/>
            <person name="Alves-Ferreira M."/>
            <person name="Kulheim C."/>
            <person name="Foley W."/>
            <person name="Carocha V."/>
            <person name="Paiva J."/>
            <person name="Kudrna D."/>
            <person name="Brommonschenkel S.H."/>
            <person name="Pasquali G."/>
            <person name="Byrne M."/>
            <person name="Rigault P."/>
            <person name="Tibbits J."/>
            <person name="Spokevicius A."/>
            <person name="Jones R.C."/>
            <person name="Steane D.A."/>
            <person name="Vaillancourt R.E."/>
            <person name="Potts B.M."/>
            <person name="Joubert F."/>
            <person name="Barry K."/>
            <person name="Pappas G.J."/>
            <person name="Strauss S.H."/>
            <person name="Jaiswal P."/>
            <person name="Grima-Pettenati J."/>
            <person name="Salse J."/>
            <person name="Van D.P."/>
            <person name="Rokhsar D.S."/>
            <person name="Schmutz J."/>
        </authorList>
    </citation>
    <scope>NUCLEOTIDE SEQUENCE</scope>
    <source>
        <tissue evidence="13">Leaf extractions</tissue>
    </source>
</reference>
<dbReference type="InParanoid" id="A0A058ZS91"/>
<evidence type="ECO:0000256" key="5">
    <source>
        <dbReference type="ARBA" id="ARBA00022676"/>
    </source>
</evidence>
<reference evidence="14" key="1">
    <citation type="submission" date="2013-07" db="EMBL/GenBank/DDBJ databases">
        <title>The genome of Eucalyptus grandis.</title>
        <authorList>
            <person name="Schmutz J."/>
            <person name="Hayes R."/>
            <person name="Myburg A."/>
            <person name="Tuskan G."/>
            <person name="Grattapaglia D."/>
            <person name="Rokhsar D.S."/>
        </authorList>
    </citation>
    <scope>NUCLEOTIDE SEQUENCE</scope>
    <source>
        <tissue evidence="14">Leaf extractions</tissue>
    </source>
</reference>
<dbReference type="EC" id="2.4.1.-" evidence="12"/>
<keyword evidence="4" id="KW-0963">Cytoplasm</keyword>
<feature type="non-terminal residue" evidence="14">
    <location>
        <position position="320"/>
    </location>
</feature>
<comment type="catalytic activity">
    <reaction evidence="11">
        <text>myo-inositol + UDP-alpha-D-galactose = alpha-D-galactosyl-(1-&gt;3)-1D-myo-inositol + UDP + H(+)</text>
        <dbReference type="Rhea" id="RHEA:12464"/>
        <dbReference type="ChEBI" id="CHEBI:15378"/>
        <dbReference type="ChEBI" id="CHEBI:17268"/>
        <dbReference type="ChEBI" id="CHEBI:17505"/>
        <dbReference type="ChEBI" id="CHEBI:58223"/>
        <dbReference type="ChEBI" id="CHEBI:66914"/>
        <dbReference type="EC" id="2.4.1.123"/>
    </reaction>
</comment>
<dbReference type="GO" id="GO:0006012">
    <property type="term" value="P:galactose metabolic process"/>
    <property type="evidence" value="ECO:0007669"/>
    <property type="project" value="UniProtKB-KW"/>
</dbReference>
<dbReference type="STRING" id="71139.A0A058ZS91"/>
<dbReference type="OMA" id="QWRDEMG"/>
<accession>A0A058ZS91</accession>
<proteinExistence type="inferred from homology"/>
<keyword evidence="10" id="KW-0119">Carbohydrate metabolism</keyword>
<dbReference type="AlphaFoldDB" id="A0A058ZS91"/>
<dbReference type="CDD" id="cd02537">
    <property type="entry name" value="GT8_Glycogenin"/>
    <property type="match status" value="1"/>
</dbReference>
<comment type="similarity">
    <text evidence="3">Belongs to the glycosyltransferase 8 family. Galactosyltransferase subfamily.</text>
</comment>
<dbReference type="InterPro" id="IPR050587">
    <property type="entry name" value="GNT1/Glycosyltrans_8"/>
</dbReference>
<dbReference type="GO" id="GO:0047216">
    <property type="term" value="F:inositol 3-alpha-galactosyltransferase activity"/>
    <property type="evidence" value="ECO:0007669"/>
    <property type="project" value="UniProtKB-EC"/>
</dbReference>
<reference evidence="13" key="2">
    <citation type="journal article" date="2014" name="Nature">
        <title>The genome of Eucalyptus grandis.</title>
        <authorList>
            <person name="Myburg A.A."/>
            <person name="Grattapaglia D."/>
            <person name="Tuskan G.A."/>
            <person name="Hellsten U."/>
            <person name="Hayes R.D."/>
            <person name="Grimwood J."/>
            <person name="Jenkins J."/>
            <person name="Lindquist E."/>
            <person name="Tice H."/>
            <person name="Bauer D."/>
            <person name="Goodstein D.M."/>
            <person name="Dubchak I."/>
            <person name="Poliakov A."/>
            <person name="Mizrachi E."/>
            <person name="Kullan A.R."/>
            <person name="Hussey S.G."/>
            <person name="Pinard D."/>
            <person name="van der Merwe K."/>
            <person name="Singh P."/>
            <person name="van Jaarsveld I."/>
            <person name="Silva-Junior O.B."/>
            <person name="Togawa R.C."/>
            <person name="Pappas M.R."/>
            <person name="Faria D.A."/>
            <person name="Sansaloni C.P."/>
            <person name="Petroli C.D."/>
            <person name="Yang X."/>
            <person name="Ranjan P."/>
            <person name="Tschaplinski T.J."/>
            <person name="Ye C.Y."/>
            <person name="Li T."/>
            <person name="Sterck L."/>
            <person name="Vanneste K."/>
            <person name="Murat F."/>
            <person name="Soler M."/>
            <person name="Clemente H.S."/>
            <person name="Saidi N."/>
            <person name="Cassan-Wang H."/>
            <person name="Dunand C."/>
            <person name="Hefer C.A."/>
            <person name="Bornberg-Bauer E."/>
            <person name="Kersting A.R."/>
            <person name="Vining K."/>
            <person name="Amarasinghe V."/>
            <person name="Ranik M."/>
            <person name="Naithani S."/>
            <person name="Elser J."/>
            <person name="Boyd A.E."/>
            <person name="Liston A."/>
            <person name="Spatafora J.W."/>
            <person name="Dharmwardhana P."/>
            <person name="Raja R."/>
            <person name="Sullivan C."/>
            <person name="Romanel E."/>
            <person name="Alves-Ferreira M."/>
            <person name="Kulheim C."/>
            <person name="Foley W."/>
            <person name="Carocha V."/>
            <person name="Paiva J."/>
            <person name="Kudrna D."/>
            <person name="Brommonschenkel S.H."/>
            <person name="Pasquali G."/>
            <person name="Byrne M."/>
            <person name="Rigault P."/>
            <person name="Tibbits J."/>
            <person name="Spokevicius A."/>
            <person name="Jones R.C."/>
            <person name="Steane D.A."/>
            <person name="Vaillancourt R.E."/>
            <person name="Potts B.M."/>
            <person name="Joubert F."/>
            <person name="Barry K."/>
            <person name="Pappas G.J."/>
            <person name="Strauss S.H."/>
            <person name="Jaiswal P."/>
            <person name="Grima-Pettenati J."/>
            <person name="Salse J."/>
            <person name="Van de Peer Y."/>
            <person name="Rokhsar D.S."/>
            <person name="Schmutz J."/>
        </authorList>
    </citation>
    <scope>NUCLEOTIDE SEQUENCE</scope>
    <source>
        <tissue evidence="13">Leaf extractions</tissue>
    </source>
</reference>
<keyword evidence="8" id="KW-0299">Galactose metabolism</keyword>
<protein>
    <recommendedName>
        <fullName evidence="12">Hexosyltransferase</fullName>
        <ecNumber evidence="12">2.4.1.-</ecNumber>
    </recommendedName>
</protein>
<evidence type="ECO:0000256" key="11">
    <source>
        <dbReference type="ARBA" id="ARBA00050449"/>
    </source>
</evidence>
<keyword evidence="9" id="KW-0464">Manganese</keyword>
<evidence type="ECO:0000313" key="13">
    <source>
        <dbReference type="EMBL" id="KAK2632250.1"/>
    </source>
</evidence>
<dbReference type="EMBL" id="KK199130">
    <property type="protein sequence ID" value="KCW44662.1"/>
    <property type="molecule type" value="Genomic_DNA"/>
</dbReference>
<dbReference type="eggNOG" id="KOG1950">
    <property type="taxonomic scope" value="Eukaryota"/>
</dbReference>
<dbReference type="InterPro" id="IPR029044">
    <property type="entry name" value="Nucleotide-diphossugar_trans"/>
</dbReference>
<evidence type="ECO:0000256" key="3">
    <source>
        <dbReference type="ARBA" id="ARBA00007790"/>
    </source>
</evidence>
<dbReference type="PANTHER" id="PTHR11183">
    <property type="entry name" value="GLYCOGENIN SUBFAMILY MEMBER"/>
    <property type="match status" value="1"/>
</dbReference>
<evidence type="ECO:0000256" key="4">
    <source>
        <dbReference type="ARBA" id="ARBA00022490"/>
    </source>
</evidence>
<keyword evidence="15" id="KW-1185">Reference proteome</keyword>
<dbReference type="GO" id="GO:0016757">
    <property type="term" value="F:glycosyltransferase activity"/>
    <property type="evidence" value="ECO:0000318"/>
    <property type="project" value="GO_Central"/>
</dbReference>
<evidence type="ECO:0000313" key="14">
    <source>
        <dbReference type="EMBL" id="KCW44662.1"/>
    </source>
</evidence>
<name>A0A058ZS91_EUCGR</name>
<reference evidence="13" key="3">
    <citation type="submission" date="2023-04" db="EMBL/GenBank/DDBJ databases">
        <title>WGS assembly of Eucalyptus grandis.</title>
        <authorList>
            <person name="Myburg A."/>
            <person name="Grattapaglia D."/>
            <person name="Tuskan G."/>
            <person name="Hellsten U."/>
            <person name="Hayes R."/>
            <person name="Grimwood J."/>
            <person name="Jenkins J."/>
            <person name="Lindquist E."/>
            <person name="Tice H."/>
            <person name="Bauer D."/>
            <person name="Goodstein D."/>
            <person name="Dubchak I."/>
            <person name="Poliakov A."/>
            <person name="Mizrachi E."/>
            <person name="Kullan A."/>
            <person name="Hussey S."/>
            <person name="Pinard D."/>
            <person name="Van D."/>
            <person name="Singh P."/>
            <person name="Van J."/>
            <person name="Silva-Junior O."/>
            <person name="Togawa R."/>
            <person name="Pappas M."/>
            <person name="Faria D."/>
            <person name="Sansaloni C."/>
            <person name="Petroli C."/>
            <person name="Yang X."/>
            <person name="Ranjan P."/>
            <person name="Tschaplinski T."/>
            <person name="Ye C."/>
            <person name="Li T."/>
            <person name="Sterck L."/>
            <person name="Vanneste K."/>
            <person name="Murat F."/>
            <person name="Soler M."/>
            <person name="Clemente H."/>
            <person name="Saidi N."/>
            <person name="Cassan-Wang H."/>
            <person name="Dunand C."/>
            <person name="Hefer C."/>
            <person name="Bornberg-Bauer E."/>
            <person name="Kersting A."/>
            <person name="Vining K."/>
            <person name="Amarasinghe V."/>
            <person name="Ranik M."/>
            <person name="Naithani S."/>
            <person name="Elser J."/>
            <person name="Boyd A."/>
            <person name="Liston A."/>
            <person name="Spatafora J."/>
            <person name="Dharmwardhana P."/>
            <person name="Raja R."/>
            <person name="Sullivan C."/>
            <person name="Romanel E."/>
            <person name="Alves-Ferreira M."/>
            <person name="Kulheim C."/>
            <person name="Foley W."/>
            <person name="Carocha V."/>
            <person name="Paiva J."/>
            <person name="Kudrna D."/>
            <person name="Brommonschenkel S."/>
            <person name="Pasquali G."/>
            <person name="Byrne M."/>
            <person name="Rigault P."/>
            <person name="Tibbits J."/>
            <person name="Spokevicius A."/>
            <person name="Jones R."/>
            <person name="Steane D."/>
            <person name="Vaillancourt R."/>
            <person name="Potts B."/>
            <person name="Joubert F."/>
            <person name="Barry K."/>
            <person name="Pappas G."/>
            <person name="Strauss S."/>
            <person name="Jaiswal P."/>
            <person name="Grima-Pettenati J."/>
            <person name="Salse J."/>
            <person name="Van D."/>
            <person name="Rokhsar D."/>
            <person name="Schmutz J."/>
        </authorList>
    </citation>
    <scope>NUCLEOTIDE SEQUENCE</scope>
    <source>
        <tissue evidence="13">Leaf extractions</tissue>
    </source>
</reference>
<dbReference type="Gene3D" id="3.90.550.10">
    <property type="entry name" value="Spore Coat Polysaccharide Biosynthesis Protein SpsA, Chain A"/>
    <property type="match status" value="1"/>
</dbReference>
<dbReference type="SMR" id="A0A058ZS91"/>
<evidence type="ECO:0000256" key="7">
    <source>
        <dbReference type="ARBA" id="ARBA00022723"/>
    </source>
</evidence>
<sequence>MAAQVLGASANPAAPAKPTATWSRAYVTFLAGKGDSVKGVVGLVKGLRKVKSAYQLVVAVFPDVPADHQRILKEQGCRVREIKPVCPQGNQTPFAMADYFINYSKLGIWEFVDYSKMVYLDGNMQVYENIDHLFDMEDGYFYAVLDCFCERTWSHTPQYAIGYCQQCPDKVQWRDEMGPPPSPYFHDGVFVFEPNLTTYNDLLNTLRTTPPTPFAQQDFLNMYFRHIYKPLPLEYNLPLSMLWRHPEKVDLEEVKVVHYCEAGSKPWMCTGQEDRDNMEREDLKMRVKKLWDFAVKEDIKMLVKRWWDIYQDESLDYKNW</sequence>
<evidence type="ECO:0000256" key="8">
    <source>
        <dbReference type="ARBA" id="ARBA00023144"/>
    </source>
</evidence>
<dbReference type="InterPro" id="IPR002495">
    <property type="entry name" value="Glyco_trans_8"/>
</dbReference>
<organism evidence="14">
    <name type="scientific">Eucalyptus grandis</name>
    <name type="common">Flooded gum</name>
    <dbReference type="NCBI Taxonomy" id="71139"/>
    <lineage>
        <taxon>Eukaryota</taxon>
        <taxon>Viridiplantae</taxon>
        <taxon>Streptophyta</taxon>
        <taxon>Embryophyta</taxon>
        <taxon>Tracheophyta</taxon>
        <taxon>Spermatophyta</taxon>
        <taxon>Magnoliopsida</taxon>
        <taxon>eudicotyledons</taxon>
        <taxon>Gunneridae</taxon>
        <taxon>Pentapetalae</taxon>
        <taxon>rosids</taxon>
        <taxon>malvids</taxon>
        <taxon>Myrtales</taxon>
        <taxon>Myrtaceae</taxon>
        <taxon>Myrtoideae</taxon>
        <taxon>Eucalypteae</taxon>
        <taxon>Eucalyptus</taxon>
    </lineage>
</organism>
<evidence type="ECO:0000313" key="15">
    <source>
        <dbReference type="Proteomes" id="UP000030711"/>
    </source>
</evidence>
<keyword evidence="5" id="KW-0328">Glycosyltransferase</keyword>
<keyword evidence="6" id="KW-0808">Transferase</keyword>
<evidence type="ECO:0000256" key="1">
    <source>
        <dbReference type="ARBA" id="ARBA00001968"/>
    </source>
</evidence>
<dbReference type="Gramene" id="KCW44662">
    <property type="protein sequence ID" value="KCW44662"/>
    <property type="gene ID" value="EUGRSUZ_L01804"/>
</dbReference>
<evidence type="ECO:0000256" key="6">
    <source>
        <dbReference type="ARBA" id="ARBA00022679"/>
    </source>
</evidence>
<comment type="subcellular location">
    <subcellularLocation>
        <location evidence="2">Cytoplasm</location>
    </subcellularLocation>
</comment>
<dbReference type="GO" id="GO:0005737">
    <property type="term" value="C:cytoplasm"/>
    <property type="evidence" value="ECO:0007669"/>
    <property type="project" value="UniProtKB-SubCell"/>
</dbReference>